<proteinExistence type="predicted"/>
<dbReference type="AlphaFoldDB" id="B8HPP9"/>
<dbReference type="OrthoDB" id="582213at2"/>
<dbReference type="GO" id="GO:0003677">
    <property type="term" value="F:DNA binding"/>
    <property type="evidence" value="ECO:0007669"/>
    <property type="project" value="InterPro"/>
</dbReference>
<dbReference type="InterPro" id="IPR010982">
    <property type="entry name" value="Lambda_DNA-bd_dom_sf"/>
</dbReference>
<keyword evidence="1" id="KW-0175">Coiled coil</keyword>
<accession>B8HPP9</accession>
<evidence type="ECO:0000256" key="1">
    <source>
        <dbReference type="SAM" id="Coils"/>
    </source>
</evidence>
<organism evidence="2">
    <name type="scientific">Cyanothece sp. (strain PCC 7425 / ATCC 29141)</name>
    <dbReference type="NCBI Taxonomy" id="395961"/>
    <lineage>
        <taxon>Bacteria</taxon>
        <taxon>Bacillati</taxon>
        <taxon>Cyanobacteriota</taxon>
        <taxon>Cyanophyceae</taxon>
        <taxon>Gomontiellales</taxon>
        <taxon>Cyanothecaceae</taxon>
        <taxon>Cyanothece</taxon>
    </lineage>
</organism>
<feature type="coiled-coil region" evidence="1">
    <location>
        <begin position="71"/>
        <end position="102"/>
    </location>
</feature>
<name>B8HPP9_CYAP4</name>
<gene>
    <name evidence="2" type="ordered locus">Cyan7425_1540</name>
</gene>
<dbReference type="HOGENOM" id="CLU_078800_0_0_3"/>
<dbReference type="EMBL" id="CP001344">
    <property type="protein sequence ID" value="ACL43910.1"/>
    <property type="molecule type" value="Genomic_DNA"/>
</dbReference>
<reference evidence="2" key="1">
    <citation type="submission" date="2009-01" db="EMBL/GenBank/DDBJ databases">
        <title>Complete sequence of chromosome Cyanothece sp. PCC 7425.</title>
        <authorList>
            <consortium name="US DOE Joint Genome Institute"/>
            <person name="Lucas S."/>
            <person name="Copeland A."/>
            <person name="Lapidus A."/>
            <person name="Glavina del Rio T."/>
            <person name="Dalin E."/>
            <person name="Tice H."/>
            <person name="Bruce D."/>
            <person name="Goodwin L."/>
            <person name="Pitluck S."/>
            <person name="Sims D."/>
            <person name="Meineke L."/>
            <person name="Brettin T."/>
            <person name="Detter J.C."/>
            <person name="Han C."/>
            <person name="Larimer F."/>
            <person name="Land M."/>
            <person name="Hauser L."/>
            <person name="Kyrpides N."/>
            <person name="Ovchinnikova G."/>
            <person name="Liberton M."/>
            <person name="Stoeckel J."/>
            <person name="Banerjee A."/>
            <person name="Singh A."/>
            <person name="Page L."/>
            <person name="Sato H."/>
            <person name="Zhao L."/>
            <person name="Sherman L."/>
            <person name="Pakrasi H."/>
            <person name="Richardson P."/>
        </authorList>
    </citation>
    <scope>NUCLEOTIDE SEQUENCE</scope>
    <source>
        <strain evidence="2">PCC 7425</strain>
    </source>
</reference>
<dbReference type="KEGG" id="cyn:Cyan7425_1540"/>
<dbReference type="eggNOG" id="COG3655">
    <property type="taxonomic scope" value="Bacteria"/>
</dbReference>
<evidence type="ECO:0008006" key="3">
    <source>
        <dbReference type="Google" id="ProtNLM"/>
    </source>
</evidence>
<evidence type="ECO:0000313" key="2">
    <source>
        <dbReference type="EMBL" id="ACL43910.1"/>
    </source>
</evidence>
<protein>
    <recommendedName>
        <fullName evidence="3">HTH cro/C1-type domain-containing protein</fullName>
    </recommendedName>
</protein>
<sequence length="207" mass="23805">MKAIGVESFQALSSLGISQYQVKCLRRGQIQQFQLKTLSHLSRVFRISLSELVQRFSTLDQPIAEPEDGQLQRLQREYQRLATELQQQQQTLRQELQQEVLQILESFLLQWPNAVYAARNNPQLPAVNLIPLTRPIENLLQHWGIEPIGEVGAVVNFDPQWHQLLEGGNVEPGTPVKIRYVGYKQKIGPNFPMEERLLYRAKVGLIN</sequence>
<dbReference type="STRING" id="395961.Cyan7425_1540"/>
<dbReference type="Gene3D" id="1.10.260.40">
    <property type="entry name" value="lambda repressor-like DNA-binding domains"/>
    <property type="match status" value="1"/>
</dbReference>